<dbReference type="SUPFAM" id="SSF47391">
    <property type="entry name" value="Dimerization-anchoring domain of cAMP-dependent PK regulatory subunit"/>
    <property type="match status" value="1"/>
</dbReference>
<keyword evidence="11" id="KW-0665">Pyrimidine biosynthesis</keyword>
<sequence>MSTEEAKSYLAKREIPRLFESLMTGLMYNRPGDHVQYLIDCLVKVKDKGQENITWSSFVDIRRSKTPLPPISSNDKKGHKSKGGSRSGSRNGQRPFSRERSKTPVDEFKREKTTSPLPPIPSARKDIPECPIVFIMGGPGSGKLTQVQRLINMYEGWVHLSMGDILRAEIAKRGTADEKWEMLTDLISKGEMAPEDMLADVFMEHLKKHKNAKGIIIEGYPRDLRQVEEYDRIVGRVDMIFLLDCDEYYCTQRLLSRGNKSGHLDDNLAAISRRISFFKNNTLPAIKHYDDMGKVVVLDGDRDATEIAFDLSLLFESQFAKHIKKRKDVPPMAKTDHSVDLIPPASVYKARREERGESKTEHKQETLTTSVIPPPTITVKDEGRKSGLPQCPIIFVAGGPGSGKGTQCKMIVDRYKTFVHLSMGDILRTEIATKGTADKKWGMVSSLVQKGEMAPQEMTIDLLSRSLKQYPDAKAFIIEGYPRDKHQVEEFNKHIGGLNFVLLLDCEEYYMQKRLIDRGKNEDRVDDNLTAIANRLNFYKNNTLPILKYYEDKGQLVVLNGDRDMKEIFYDICQLIEFAFFGKNNGPDEKADKAKSKKPMHINLDDPQIIEAATRIQAGVRGHLVRKEVKPKEVKKESKDARKSDEKEPVEEEVIEAAISKEGATRTGDTIDNPYHTAKLDEAEPSGLKGAKVVCIVGGPGSGKGTQCEKIVQRYGFTHLSTGDLLRAEVTSGSDRGKHLSEIMEKGELVPLDTVLQLLKEAMTAKLSTSKGFLIDGYPRELEQGKRFENEVTKCQFVLYFEVSDETMTKRLLGRALSSGRVDDNEETIKKRLVTFHSITTPVIDYYEKQGKVKKVSAEAGPNEVFEEVMKIFDPIFPPAPLRNAKVIFVCGGPGSGKGTQCERIVKKYGFTHLSTGDLLRAEVSSGSDRGKKLTEIMEKGELVPLDTVLQLLKEAMEAKVSTSKGFLIDGYPRELDQGTRFEKEVTQAQFVLYFEVSDQAMTKRLLGRAQTSGRVDDNEETIKKRLETFHKITTPVIDHYQKQGKVRTVNAEGDVNDVFKQVEKIFDPLMSSADLSNAKVLFVVGGPGSGKGTQCAKIVEKYGFCHLSSGDLLRAEVSSSSARGKQLNEIMERGELVSLDVVLELLKEAMVKNLSSKQCFLIDGYPREMEQGVRFEKELVPCSGVLYFKVTDETMKNRLLERAKTSGRVDDNEETIIKRLKTFNNQTKPVIDYYNKQNKVIKIKAEGSVDEVFLKVEKYMDSKKW</sequence>
<organism evidence="18 19">
    <name type="scientific">Potamilus streckersoni</name>
    <dbReference type="NCBI Taxonomy" id="2493646"/>
    <lineage>
        <taxon>Eukaryota</taxon>
        <taxon>Metazoa</taxon>
        <taxon>Spiralia</taxon>
        <taxon>Lophotrochozoa</taxon>
        <taxon>Mollusca</taxon>
        <taxon>Bivalvia</taxon>
        <taxon>Autobranchia</taxon>
        <taxon>Heteroconchia</taxon>
        <taxon>Palaeoheterodonta</taxon>
        <taxon>Unionida</taxon>
        <taxon>Unionoidea</taxon>
        <taxon>Unionidae</taxon>
        <taxon>Ambleminae</taxon>
        <taxon>Lampsilini</taxon>
        <taxon>Potamilus</taxon>
    </lineage>
</organism>
<evidence type="ECO:0000256" key="16">
    <source>
        <dbReference type="SAM" id="MobiDB-lite"/>
    </source>
</evidence>
<feature type="compositionally biased region" description="Basic and acidic residues" evidence="16">
    <location>
        <begin position="96"/>
        <end position="113"/>
    </location>
</feature>
<dbReference type="SMART" id="SM00382">
    <property type="entry name" value="AAA"/>
    <property type="match status" value="4"/>
</dbReference>
<dbReference type="FunFam" id="3.40.50.300:FF:000315">
    <property type="entry name" value="Adenylate kinase 1"/>
    <property type="match status" value="3"/>
</dbReference>
<dbReference type="EMBL" id="JAEAOA010000152">
    <property type="protein sequence ID" value="KAK3590597.1"/>
    <property type="molecule type" value="Genomic_DNA"/>
</dbReference>
<keyword evidence="10" id="KW-0067">ATP-binding</keyword>
<feature type="domain" description="AAA+ ATPase" evidence="17">
    <location>
        <begin position="1078"/>
        <end position="1186"/>
    </location>
</feature>
<comment type="function">
    <text evidence="2">Catalyzes the reversible transfer of the terminal phosphate group between ATP and AMP. Plays an important role in cellular energy homeostasis and in adenine nucleotide metabolism.</text>
</comment>
<evidence type="ECO:0000256" key="5">
    <source>
        <dbReference type="ARBA" id="ARBA00012955"/>
    </source>
</evidence>
<evidence type="ECO:0000256" key="6">
    <source>
        <dbReference type="ARBA" id="ARBA00022490"/>
    </source>
</evidence>
<dbReference type="GO" id="GO:0005524">
    <property type="term" value="F:ATP binding"/>
    <property type="evidence" value="ECO:0007669"/>
    <property type="project" value="UniProtKB-KW"/>
</dbReference>
<keyword evidence="19" id="KW-1185">Reference proteome</keyword>
<reference evidence="18" key="2">
    <citation type="journal article" date="2021" name="Genome Biol. Evol.">
        <title>Developing a high-quality reference genome for a parasitic bivalve with doubly uniparental inheritance (Bivalvia: Unionida).</title>
        <authorList>
            <person name="Smith C.H."/>
        </authorList>
    </citation>
    <scope>NUCLEOTIDE SEQUENCE</scope>
    <source>
        <strain evidence="18">CHS0354</strain>
        <tissue evidence="18">Mantle</tissue>
    </source>
</reference>
<dbReference type="InterPro" id="IPR006267">
    <property type="entry name" value="AK1/5"/>
</dbReference>
<dbReference type="CDD" id="cd01428">
    <property type="entry name" value="ADK"/>
    <property type="match status" value="5"/>
</dbReference>
<evidence type="ECO:0000259" key="17">
    <source>
        <dbReference type="SMART" id="SM00382"/>
    </source>
</evidence>
<dbReference type="InterPro" id="IPR006266">
    <property type="entry name" value="UMP_CMP_kinase"/>
</dbReference>
<dbReference type="PROSITE" id="PS50096">
    <property type="entry name" value="IQ"/>
    <property type="match status" value="1"/>
</dbReference>
<evidence type="ECO:0000256" key="9">
    <source>
        <dbReference type="ARBA" id="ARBA00022777"/>
    </source>
</evidence>
<keyword evidence="8" id="KW-0547">Nucleotide-binding</keyword>
<name>A0AAE0VVD1_9BIVA</name>
<feature type="domain" description="AAA+ ATPase" evidence="17">
    <location>
        <begin position="690"/>
        <end position="832"/>
    </location>
</feature>
<feature type="region of interest" description="Disordered" evidence="16">
    <location>
        <begin position="629"/>
        <end position="683"/>
    </location>
</feature>
<feature type="domain" description="AAA+ ATPase" evidence="17">
    <location>
        <begin position="884"/>
        <end position="1070"/>
    </location>
</feature>
<dbReference type="GO" id="GO:0006207">
    <property type="term" value="P:'de novo' pyrimidine nucleobase biosynthetic process"/>
    <property type="evidence" value="ECO:0007669"/>
    <property type="project" value="InterPro"/>
</dbReference>
<dbReference type="CDD" id="cd22978">
    <property type="entry name" value="DD_AK5"/>
    <property type="match status" value="1"/>
</dbReference>
<keyword evidence="6" id="KW-0963">Cytoplasm</keyword>
<dbReference type="GO" id="GO:0005737">
    <property type="term" value="C:cytoplasm"/>
    <property type="evidence" value="ECO:0007669"/>
    <property type="project" value="UniProtKB-SubCell"/>
</dbReference>
<dbReference type="InterPro" id="IPR033690">
    <property type="entry name" value="Adenylat_kinase_CS"/>
</dbReference>
<dbReference type="InterPro" id="IPR027417">
    <property type="entry name" value="P-loop_NTPase"/>
</dbReference>
<evidence type="ECO:0000256" key="2">
    <source>
        <dbReference type="ARBA" id="ARBA00003053"/>
    </source>
</evidence>
<dbReference type="GO" id="GO:0004017">
    <property type="term" value="F:AMP kinase activity"/>
    <property type="evidence" value="ECO:0007669"/>
    <property type="project" value="UniProtKB-EC"/>
</dbReference>
<dbReference type="PANTHER" id="PTHR23359">
    <property type="entry name" value="NUCLEOTIDE KINASE"/>
    <property type="match status" value="1"/>
</dbReference>
<dbReference type="SUPFAM" id="SSF52540">
    <property type="entry name" value="P-loop containing nucleoside triphosphate hydrolases"/>
    <property type="match status" value="5"/>
</dbReference>
<evidence type="ECO:0000256" key="13">
    <source>
        <dbReference type="ARBA" id="ARBA00031517"/>
    </source>
</evidence>
<evidence type="ECO:0000256" key="8">
    <source>
        <dbReference type="ARBA" id="ARBA00022741"/>
    </source>
</evidence>
<dbReference type="InterPro" id="IPR000850">
    <property type="entry name" value="Adenylat/UMP-CMP_kin"/>
</dbReference>
<dbReference type="HAMAP" id="MF_00235">
    <property type="entry name" value="Adenylate_kinase_Adk"/>
    <property type="match status" value="5"/>
</dbReference>
<comment type="subunit">
    <text evidence="4">Monomer.</text>
</comment>
<feature type="compositionally biased region" description="Basic and acidic residues" evidence="16">
    <location>
        <begin position="629"/>
        <end position="647"/>
    </location>
</feature>
<dbReference type="InterPro" id="IPR000048">
    <property type="entry name" value="IQ_motif_EF-hand-BS"/>
</dbReference>
<dbReference type="SMART" id="SM00015">
    <property type="entry name" value="IQ"/>
    <property type="match status" value="1"/>
</dbReference>
<dbReference type="NCBIfam" id="TIGR01359">
    <property type="entry name" value="UMP_CMP_kin_fam"/>
    <property type="match status" value="1"/>
</dbReference>
<reference evidence="18" key="1">
    <citation type="journal article" date="2021" name="Genome Biol. Evol.">
        <title>A High-Quality Reference Genome for a Parasitic Bivalve with Doubly Uniparental Inheritance (Bivalvia: Unionida).</title>
        <authorList>
            <person name="Smith C.H."/>
        </authorList>
    </citation>
    <scope>NUCLEOTIDE SEQUENCE</scope>
    <source>
        <strain evidence="18">CHS0354</strain>
    </source>
</reference>
<keyword evidence="12" id="KW-0539">Nucleus</keyword>
<comment type="catalytic activity">
    <reaction evidence="1">
        <text>AMP + ATP = 2 ADP</text>
        <dbReference type="Rhea" id="RHEA:12973"/>
        <dbReference type="ChEBI" id="CHEBI:30616"/>
        <dbReference type="ChEBI" id="CHEBI:456215"/>
        <dbReference type="ChEBI" id="CHEBI:456216"/>
        <dbReference type="EC" id="2.7.4.3"/>
    </reaction>
</comment>
<evidence type="ECO:0000256" key="3">
    <source>
        <dbReference type="ARBA" id="ARBA00004496"/>
    </source>
</evidence>
<reference evidence="18" key="3">
    <citation type="submission" date="2023-05" db="EMBL/GenBank/DDBJ databases">
        <authorList>
            <person name="Smith C.H."/>
        </authorList>
    </citation>
    <scope>NUCLEOTIDE SEQUENCE</scope>
    <source>
        <strain evidence="18">CHS0354</strain>
        <tissue evidence="18">Mantle</tissue>
    </source>
</reference>
<keyword evidence="7" id="KW-0808">Transferase</keyword>
<dbReference type="Pfam" id="PF00406">
    <property type="entry name" value="ADK"/>
    <property type="match status" value="5"/>
</dbReference>
<accession>A0AAE0VVD1</accession>
<feature type="domain" description="AAA+ ATPase" evidence="17">
    <location>
        <begin position="129"/>
        <end position="282"/>
    </location>
</feature>
<evidence type="ECO:0000256" key="14">
    <source>
        <dbReference type="ARBA" id="ARBA00048116"/>
    </source>
</evidence>
<dbReference type="PROSITE" id="PS00113">
    <property type="entry name" value="ADENYLATE_KINASE"/>
    <property type="match status" value="3"/>
</dbReference>
<comment type="subcellular location">
    <subcellularLocation>
        <location evidence="3">Cytoplasm</location>
    </subcellularLocation>
</comment>
<keyword evidence="9" id="KW-0418">Kinase</keyword>
<dbReference type="AlphaFoldDB" id="A0AAE0VVD1"/>
<dbReference type="GO" id="GO:0046034">
    <property type="term" value="P:ATP metabolic process"/>
    <property type="evidence" value="ECO:0007669"/>
    <property type="project" value="InterPro"/>
</dbReference>
<evidence type="ECO:0000256" key="12">
    <source>
        <dbReference type="ARBA" id="ARBA00023242"/>
    </source>
</evidence>
<dbReference type="NCBIfam" id="TIGR01360">
    <property type="entry name" value="aden_kin_iso1"/>
    <property type="match status" value="1"/>
</dbReference>
<dbReference type="EC" id="2.7.4.3" evidence="5"/>
<feature type="region of interest" description="Disordered" evidence="16">
    <location>
        <begin position="66"/>
        <end position="122"/>
    </location>
</feature>
<dbReference type="GO" id="GO:0006221">
    <property type="term" value="P:pyrimidine nucleotide biosynthetic process"/>
    <property type="evidence" value="ECO:0007669"/>
    <property type="project" value="UniProtKB-KW"/>
</dbReference>
<gene>
    <name evidence="18" type="ORF">CHS0354_001621</name>
</gene>
<evidence type="ECO:0000256" key="11">
    <source>
        <dbReference type="ARBA" id="ARBA00022975"/>
    </source>
</evidence>
<dbReference type="Proteomes" id="UP001195483">
    <property type="component" value="Unassembled WGS sequence"/>
</dbReference>
<evidence type="ECO:0000256" key="15">
    <source>
        <dbReference type="ARBA" id="ARBA00078502"/>
    </source>
</evidence>
<evidence type="ECO:0000256" key="7">
    <source>
        <dbReference type="ARBA" id="ARBA00022679"/>
    </source>
</evidence>
<evidence type="ECO:0000256" key="4">
    <source>
        <dbReference type="ARBA" id="ARBA00011245"/>
    </source>
</evidence>
<comment type="caution">
    <text evidence="18">The sequence shown here is derived from an EMBL/GenBank/DDBJ whole genome shotgun (WGS) entry which is preliminary data.</text>
</comment>
<evidence type="ECO:0000256" key="1">
    <source>
        <dbReference type="ARBA" id="ARBA00000582"/>
    </source>
</evidence>
<dbReference type="InterPro" id="IPR003593">
    <property type="entry name" value="AAA+_ATPase"/>
</dbReference>
<evidence type="ECO:0000313" key="18">
    <source>
        <dbReference type="EMBL" id="KAK3590597.1"/>
    </source>
</evidence>
<comment type="catalytic activity">
    <reaction evidence="14">
        <text>UMP + ATP = UDP + ADP</text>
        <dbReference type="Rhea" id="RHEA:24400"/>
        <dbReference type="ChEBI" id="CHEBI:30616"/>
        <dbReference type="ChEBI" id="CHEBI:57865"/>
        <dbReference type="ChEBI" id="CHEBI:58223"/>
        <dbReference type="ChEBI" id="CHEBI:456216"/>
        <dbReference type="EC" id="2.7.4.14"/>
    </reaction>
</comment>
<evidence type="ECO:0000256" key="10">
    <source>
        <dbReference type="ARBA" id="ARBA00022840"/>
    </source>
</evidence>
<dbReference type="Pfam" id="PF00612">
    <property type="entry name" value="IQ"/>
    <property type="match status" value="1"/>
</dbReference>
<evidence type="ECO:0000313" key="19">
    <source>
        <dbReference type="Proteomes" id="UP001195483"/>
    </source>
</evidence>
<protein>
    <recommendedName>
        <fullName evidence="5">adenylate kinase</fullName>
        <ecNumber evidence="5">2.7.4.3</ecNumber>
    </recommendedName>
    <alternativeName>
        <fullName evidence="13">ATP:AMP phosphotransferase</fullName>
    </alternativeName>
    <alternativeName>
        <fullName evidence="15">Adenylate monophosphate kinase</fullName>
    </alternativeName>
</protein>
<dbReference type="PRINTS" id="PR00094">
    <property type="entry name" value="ADENYLTKNASE"/>
</dbReference>
<dbReference type="Gene3D" id="3.40.50.300">
    <property type="entry name" value="P-loop containing nucleotide triphosphate hydrolases"/>
    <property type="match status" value="5"/>
</dbReference>
<proteinExistence type="inferred from homology"/>